<dbReference type="Proteomes" id="UP000054703">
    <property type="component" value="Unassembled WGS sequence"/>
</dbReference>
<dbReference type="STRING" id="45074.Lsan_2848"/>
<feature type="binding site" evidence="2">
    <location>
        <begin position="9"/>
        <end position="16"/>
    </location>
    <ligand>
        <name>ATP</name>
        <dbReference type="ChEBI" id="CHEBI:30616"/>
    </ligand>
</feature>
<evidence type="ECO:0000313" key="3">
    <source>
        <dbReference type="EMBL" id="KTD56688.1"/>
    </source>
</evidence>
<dbReference type="SUPFAM" id="SSF52540">
    <property type="entry name" value="P-loop containing nucleoside triphosphate hydrolases"/>
    <property type="match status" value="1"/>
</dbReference>
<comment type="caution">
    <text evidence="3">The sequence shown here is derived from an EMBL/GenBank/DDBJ whole genome shotgun (WGS) entry which is preliminary data.</text>
</comment>
<proteinExistence type="predicted"/>
<organism evidence="3 4">
    <name type="scientific">Legionella santicrucis</name>
    <dbReference type="NCBI Taxonomy" id="45074"/>
    <lineage>
        <taxon>Bacteria</taxon>
        <taxon>Pseudomonadati</taxon>
        <taxon>Pseudomonadota</taxon>
        <taxon>Gammaproteobacteria</taxon>
        <taxon>Legionellales</taxon>
        <taxon>Legionellaceae</taxon>
        <taxon>Legionella</taxon>
    </lineage>
</organism>
<gene>
    <name evidence="3" type="ORF">Lsan_2848</name>
</gene>
<dbReference type="InterPro" id="IPR012853">
    <property type="entry name" value="CPT"/>
</dbReference>
<keyword evidence="3" id="KW-0808">Transferase</keyword>
<feature type="active site" evidence="1">
    <location>
        <position position="36"/>
    </location>
</feature>
<dbReference type="RefSeq" id="WP_006871006.1">
    <property type="nucleotide sequence ID" value="NZ_CAAAIH010000009.1"/>
</dbReference>
<keyword evidence="4" id="KW-1185">Reference proteome</keyword>
<accession>A0A0W0YIH2</accession>
<dbReference type="GO" id="GO:0005524">
    <property type="term" value="F:ATP binding"/>
    <property type="evidence" value="ECO:0007669"/>
    <property type="project" value="InterPro"/>
</dbReference>
<dbReference type="EMBL" id="LNYU01000081">
    <property type="protein sequence ID" value="KTD56688.1"/>
    <property type="molecule type" value="Genomic_DNA"/>
</dbReference>
<evidence type="ECO:0000256" key="1">
    <source>
        <dbReference type="PIRSR" id="PIRSR007531-1"/>
    </source>
</evidence>
<dbReference type="AlphaFoldDB" id="A0A0W0YIH2"/>
<protein>
    <submittedName>
        <fullName evidence="3">Chloramphenicol 3-O phosphotransferase</fullName>
        <ecNumber evidence="3">2.7.1.-</ecNumber>
    </submittedName>
</protein>
<dbReference type="PATRIC" id="fig|45074.5.peg.3059"/>
<dbReference type="Pfam" id="PF07931">
    <property type="entry name" value="CPT"/>
    <property type="match status" value="1"/>
</dbReference>
<dbReference type="GO" id="GO:0016740">
    <property type="term" value="F:transferase activity"/>
    <property type="evidence" value="ECO:0007669"/>
    <property type="project" value="UniProtKB-KW"/>
</dbReference>
<dbReference type="InterPro" id="IPR027417">
    <property type="entry name" value="P-loop_NTPase"/>
</dbReference>
<dbReference type="EC" id="2.7.1.-" evidence="3"/>
<dbReference type="Gene3D" id="3.40.50.300">
    <property type="entry name" value="P-loop containing nucleotide triphosphate hydrolases"/>
    <property type="match status" value="1"/>
</dbReference>
<name>A0A0W0YIH2_9GAMM</name>
<dbReference type="OrthoDB" id="1493892at2"/>
<sequence>MSKIILLNGAGSSGKTSIARAIQHLSDEQWLTFGVDTFIEMTPYPSPGKNAEYFAFVPGENNRGPLMRVESKPTGDKLFGVMADFALLLANQSNNLIIDEVLFEDQHLKSYVAKLAEHITYFIGIKCDLAIMQEREFLRRDRALGLSNDQFDRVHSGTREYDLTVDTSNSSVFDVAREIIDFIDSNQNPKGFNNMRNKFYG</sequence>
<dbReference type="PIRSF" id="PIRSF007531">
    <property type="entry name" value="CPT"/>
    <property type="match status" value="1"/>
</dbReference>
<evidence type="ECO:0000256" key="2">
    <source>
        <dbReference type="PIRSR" id="PIRSR007531-2"/>
    </source>
</evidence>
<reference evidence="3 4" key="1">
    <citation type="submission" date="2015-11" db="EMBL/GenBank/DDBJ databases">
        <title>Genomic analysis of 38 Legionella species identifies large and diverse effector repertoires.</title>
        <authorList>
            <person name="Burstein D."/>
            <person name="Amaro F."/>
            <person name="Zusman T."/>
            <person name="Lifshitz Z."/>
            <person name="Cohen O."/>
            <person name="Gilbert J.A."/>
            <person name="Pupko T."/>
            <person name="Shuman H.A."/>
            <person name="Segal G."/>
        </authorList>
    </citation>
    <scope>NUCLEOTIDE SEQUENCE [LARGE SCALE GENOMIC DNA]</scope>
    <source>
        <strain evidence="3 4">SC-63-C7</strain>
    </source>
</reference>
<evidence type="ECO:0000313" key="4">
    <source>
        <dbReference type="Proteomes" id="UP000054703"/>
    </source>
</evidence>